<feature type="domain" description="BRCT" evidence="7">
    <location>
        <begin position="145"/>
        <end position="206"/>
    </location>
</feature>
<evidence type="ECO:0000256" key="3">
    <source>
        <dbReference type="ARBA" id="ARBA00022763"/>
    </source>
</evidence>
<evidence type="ECO:0000256" key="6">
    <source>
        <dbReference type="SAM" id="MobiDB-lite"/>
    </source>
</evidence>
<dbReference type="OrthoDB" id="6270329at2759"/>
<dbReference type="PANTHER" id="PTHR13763">
    <property type="entry name" value="BREAST CANCER TYPE 1 SUSCEPTIBILITY PROTEIN BRCA1"/>
    <property type="match status" value="1"/>
</dbReference>
<evidence type="ECO:0000256" key="2">
    <source>
        <dbReference type="ARBA" id="ARBA00022737"/>
    </source>
</evidence>
<dbReference type="GO" id="GO:0000724">
    <property type="term" value="P:double-strand break repair via homologous recombination"/>
    <property type="evidence" value="ECO:0007669"/>
    <property type="project" value="TreeGrafter"/>
</dbReference>
<dbReference type="Pfam" id="PF00533">
    <property type="entry name" value="BRCT"/>
    <property type="match status" value="1"/>
</dbReference>
<name>A0A8H7BLJ0_9FUNG</name>
<keyword evidence="2" id="KW-0677">Repeat</keyword>
<dbReference type="AlphaFoldDB" id="A0A8H7BLJ0"/>
<proteinExistence type="predicted"/>
<reference evidence="8" key="1">
    <citation type="submission" date="2020-01" db="EMBL/GenBank/DDBJ databases">
        <title>Genome Sequencing of Three Apophysomyces-Like Fungal Strains Confirms a Novel Fungal Genus in the Mucoromycota with divergent Burkholderia-like Endosymbiotic Bacteria.</title>
        <authorList>
            <person name="Stajich J.E."/>
            <person name="Macias A.M."/>
            <person name="Carter-House D."/>
            <person name="Lovett B."/>
            <person name="Kasson L.R."/>
            <person name="Berry K."/>
            <person name="Grigoriev I."/>
            <person name="Chang Y."/>
            <person name="Spatafora J."/>
            <person name="Kasson M.T."/>
        </authorList>
    </citation>
    <scope>NUCLEOTIDE SEQUENCE</scope>
    <source>
        <strain evidence="8">NRRL A-21654</strain>
    </source>
</reference>
<dbReference type="InterPro" id="IPR031099">
    <property type="entry name" value="BRCA1-associated"/>
</dbReference>
<feature type="region of interest" description="Disordered" evidence="6">
    <location>
        <begin position="33"/>
        <end position="85"/>
    </location>
</feature>
<evidence type="ECO:0000256" key="1">
    <source>
        <dbReference type="ARBA" id="ARBA00004123"/>
    </source>
</evidence>
<dbReference type="EMBL" id="JABAYA010000211">
    <property type="protein sequence ID" value="KAF7722156.1"/>
    <property type="molecule type" value="Genomic_DNA"/>
</dbReference>
<comment type="caution">
    <text evidence="8">The sequence shown here is derived from an EMBL/GenBank/DDBJ whole genome shotgun (WGS) entry which is preliminary data.</text>
</comment>
<keyword evidence="9" id="KW-1185">Reference proteome</keyword>
<dbReference type="InterPro" id="IPR001357">
    <property type="entry name" value="BRCT_dom"/>
</dbReference>
<dbReference type="InterPro" id="IPR036420">
    <property type="entry name" value="BRCT_dom_sf"/>
</dbReference>
<feature type="domain" description="BRCT" evidence="7">
    <location>
        <begin position="229"/>
        <end position="325"/>
    </location>
</feature>
<evidence type="ECO:0000256" key="4">
    <source>
        <dbReference type="ARBA" id="ARBA00023204"/>
    </source>
</evidence>
<organism evidence="8 9">
    <name type="scientific">Apophysomyces ossiformis</name>
    <dbReference type="NCBI Taxonomy" id="679940"/>
    <lineage>
        <taxon>Eukaryota</taxon>
        <taxon>Fungi</taxon>
        <taxon>Fungi incertae sedis</taxon>
        <taxon>Mucoromycota</taxon>
        <taxon>Mucoromycotina</taxon>
        <taxon>Mucoromycetes</taxon>
        <taxon>Mucorales</taxon>
        <taxon>Mucorineae</taxon>
        <taxon>Mucoraceae</taxon>
        <taxon>Apophysomyces</taxon>
    </lineage>
</organism>
<dbReference type="SUPFAM" id="SSF52113">
    <property type="entry name" value="BRCT domain"/>
    <property type="match status" value="2"/>
</dbReference>
<keyword evidence="4" id="KW-0234">DNA repair</keyword>
<dbReference type="PROSITE" id="PS50172">
    <property type="entry name" value="BRCT"/>
    <property type="match status" value="2"/>
</dbReference>
<evidence type="ECO:0000313" key="9">
    <source>
        <dbReference type="Proteomes" id="UP000605846"/>
    </source>
</evidence>
<feature type="compositionally biased region" description="Basic and acidic residues" evidence="6">
    <location>
        <begin position="57"/>
        <end position="70"/>
    </location>
</feature>
<dbReference type="GO" id="GO:0004842">
    <property type="term" value="F:ubiquitin-protein transferase activity"/>
    <property type="evidence" value="ECO:0007669"/>
    <property type="project" value="TreeGrafter"/>
</dbReference>
<dbReference type="Proteomes" id="UP000605846">
    <property type="component" value="Unassembled WGS sequence"/>
</dbReference>
<evidence type="ECO:0000313" key="8">
    <source>
        <dbReference type="EMBL" id="KAF7722156.1"/>
    </source>
</evidence>
<evidence type="ECO:0000259" key="7">
    <source>
        <dbReference type="PROSITE" id="PS50172"/>
    </source>
</evidence>
<protein>
    <recommendedName>
        <fullName evidence="7">BRCT domain-containing protein</fullName>
    </recommendedName>
</protein>
<dbReference type="Gene3D" id="3.40.50.10190">
    <property type="entry name" value="BRCT domain"/>
    <property type="match status" value="2"/>
</dbReference>
<keyword evidence="5" id="KW-0539">Nucleus</keyword>
<dbReference type="PANTHER" id="PTHR13763:SF0">
    <property type="entry name" value="BREAST CANCER TYPE 1 SUSCEPTIBILITY PROTEIN"/>
    <property type="match status" value="1"/>
</dbReference>
<dbReference type="GO" id="GO:0045944">
    <property type="term" value="P:positive regulation of transcription by RNA polymerase II"/>
    <property type="evidence" value="ECO:0007669"/>
    <property type="project" value="TreeGrafter"/>
</dbReference>
<sequence length="328" mass="36525">MHPKPNVVSTIDSDVTFVTSLEILQANAMGGTSWQEELPSNTSSHGISISLSSNVRNENKTEADAAREPEQEGTQCSDEMSEQLPPPHVGRSLLSGMHRVEVQPYSSLSKPGPTLEHRCVIVRPNSDNVRLRTNLEKMAAFSFVKIVDRLSHDATHVVVFVDEQNRTKMTTKYLLALLSGKYIVSEHWVYACCSQGSLVPEEPYEVTGDFSQDASRRIPRMARLSLKAQQPRLFSGLSVCFFGPLEGGRKTRDDLEQMIRIGGGRVIDWEDMVFPFHGEIICSSKTGPAEIGQIQQMYGKQPVLASWIIQSISVYRLLDKHQFLCCGG</sequence>
<dbReference type="SMART" id="SM00292">
    <property type="entry name" value="BRCT"/>
    <property type="match status" value="2"/>
</dbReference>
<feature type="compositionally biased region" description="Low complexity" evidence="6">
    <location>
        <begin position="40"/>
        <end position="54"/>
    </location>
</feature>
<comment type="subcellular location">
    <subcellularLocation>
        <location evidence="1">Nucleus</location>
    </subcellularLocation>
</comment>
<keyword evidence="3" id="KW-0227">DNA damage</keyword>
<dbReference type="GO" id="GO:0005634">
    <property type="term" value="C:nucleus"/>
    <property type="evidence" value="ECO:0007669"/>
    <property type="project" value="UniProtKB-SubCell"/>
</dbReference>
<evidence type="ECO:0000256" key="5">
    <source>
        <dbReference type="ARBA" id="ARBA00023242"/>
    </source>
</evidence>
<accession>A0A8H7BLJ0</accession>
<gene>
    <name evidence="8" type="ORF">EC973_003669</name>
</gene>